<dbReference type="InterPro" id="IPR036188">
    <property type="entry name" value="FAD/NAD-bd_sf"/>
</dbReference>
<keyword evidence="2" id="KW-0285">Flavoprotein</keyword>
<evidence type="ECO:0000313" key="7">
    <source>
        <dbReference type="Proteomes" id="UP000639403"/>
    </source>
</evidence>
<dbReference type="Gene3D" id="3.40.30.20">
    <property type="match status" value="1"/>
</dbReference>
<reference evidence="6" key="2">
    <citation type="journal article" name="Front. Microbiol.">
        <title>Degradative Capacity of Two Strains of Rhodonia placenta: From Phenotype to Genotype.</title>
        <authorList>
            <person name="Kolle M."/>
            <person name="Horta M.A.C."/>
            <person name="Nowrousian M."/>
            <person name="Ohm R.A."/>
            <person name="Benz J.P."/>
            <person name="Pilgard A."/>
        </authorList>
    </citation>
    <scope>NUCLEOTIDE SEQUENCE</scope>
    <source>
        <strain evidence="6">FPRL280</strain>
    </source>
</reference>
<dbReference type="InterPro" id="IPR050641">
    <property type="entry name" value="RIFMO-like"/>
</dbReference>
<sequence length="393" mass="42656">MRNRVYKLPGGTEAVETFWMDEPTAPTPSTPFPNIVPLGQANSDAILLRHLANDGCHVERNAELRSFKQHADHVEAQIVKSTDEGEQLETVLTRWVVGCDGAKGVVRKQLGLAFLGETREVSDAAHIHSPFGAQSADQHLQFNLGWKLALVEKGLASPALLSTYTEERVPVVAAMLQKTTAILNKTVGTPRSDPGSSDAWNRGGELKQLGVNYRWSSIVIDERTDNADQHAVHRPLDPYGALGNDTTTVRAGDRAPDAPGLLPLNVKTQPDGSVNDATVSLFRVFGPSHHTVLFFAGQVDEVTPIVQKLRQYPPHALQTAMIYPAGTVGAEYLEVTDVMLLDEGEHAYGNYACGKASLTVIIVRPDGVIGGIVFSLDGVLAYFRRVFSAYTLT</sequence>
<evidence type="ECO:0000259" key="5">
    <source>
        <dbReference type="Pfam" id="PF01494"/>
    </source>
</evidence>
<feature type="domain" description="FAD-binding" evidence="5">
    <location>
        <begin position="33"/>
        <end position="119"/>
    </location>
</feature>
<protein>
    <recommendedName>
        <fullName evidence="5">FAD-binding domain-containing protein</fullName>
    </recommendedName>
</protein>
<dbReference type="Pfam" id="PF01494">
    <property type="entry name" value="FAD_binding_3"/>
    <property type="match status" value="2"/>
</dbReference>
<dbReference type="GO" id="GO:0016709">
    <property type="term" value="F:oxidoreductase activity, acting on paired donors, with incorporation or reduction of molecular oxygen, NAD(P)H as one donor, and incorporation of one atom of oxygen"/>
    <property type="evidence" value="ECO:0007669"/>
    <property type="project" value="UniProtKB-ARBA"/>
</dbReference>
<evidence type="ECO:0000256" key="2">
    <source>
        <dbReference type="ARBA" id="ARBA00022630"/>
    </source>
</evidence>
<dbReference type="AlphaFoldDB" id="A0A8H7U1F9"/>
<feature type="domain" description="FAD-binding" evidence="5">
    <location>
        <begin position="123"/>
        <end position="178"/>
    </location>
</feature>
<proteinExistence type="predicted"/>
<dbReference type="Proteomes" id="UP000639403">
    <property type="component" value="Unassembled WGS sequence"/>
</dbReference>
<evidence type="ECO:0000256" key="1">
    <source>
        <dbReference type="ARBA" id="ARBA00001974"/>
    </source>
</evidence>
<reference evidence="6" key="1">
    <citation type="submission" date="2020-11" db="EMBL/GenBank/DDBJ databases">
        <authorList>
            <person name="Koelle M."/>
            <person name="Horta M.A.C."/>
            <person name="Nowrousian M."/>
            <person name="Ohm R.A."/>
            <person name="Benz P."/>
            <person name="Pilgard A."/>
        </authorList>
    </citation>
    <scope>NUCLEOTIDE SEQUENCE</scope>
    <source>
        <strain evidence="6">FPRL280</strain>
    </source>
</reference>
<name>A0A8H7U1F9_9APHY</name>
<comment type="cofactor">
    <cofactor evidence="1">
        <name>FAD</name>
        <dbReference type="ChEBI" id="CHEBI:57692"/>
    </cofactor>
</comment>
<dbReference type="InterPro" id="IPR038220">
    <property type="entry name" value="PHOX_C_sf"/>
</dbReference>
<accession>A0A8H7U1F9</accession>
<keyword evidence="4" id="KW-0560">Oxidoreductase</keyword>
<organism evidence="6 7">
    <name type="scientific">Rhodonia placenta</name>
    <dbReference type="NCBI Taxonomy" id="104341"/>
    <lineage>
        <taxon>Eukaryota</taxon>
        <taxon>Fungi</taxon>
        <taxon>Dikarya</taxon>
        <taxon>Basidiomycota</taxon>
        <taxon>Agaricomycotina</taxon>
        <taxon>Agaricomycetes</taxon>
        <taxon>Polyporales</taxon>
        <taxon>Adustoporiaceae</taxon>
        <taxon>Rhodonia</taxon>
    </lineage>
</organism>
<dbReference type="PANTHER" id="PTHR43004:SF19">
    <property type="entry name" value="BINDING MONOOXYGENASE, PUTATIVE (JCVI)-RELATED"/>
    <property type="match status" value="1"/>
</dbReference>
<dbReference type="PANTHER" id="PTHR43004">
    <property type="entry name" value="TRK SYSTEM POTASSIUM UPTAKE PROTEIN"/>
    <property type="match status" value="1"/>
</dbReference>
<evidence type="ECO:0000313" key="6">
    <source>
        <dbReference type="EMBL" id="KAF9812598.1"/>
    </source>
</evidence>
<evidence type="ECO:0000256" key="4">
    <source>
        <dbReference type="ARBA" id="ARBA00023002"/>
    </source>
</evidence>
<dbReference type="InterPro" id="IPR002938">
    <property type="entry name" value="FAD-bd"/>
</dbReference>
<gene>
    <name evidence="6" type="ORF">IEO21_06120</name>
</gene>
<dbReference type="Gene3D" id="3.50.50.60">
    <property type="entry name" value="FAD/NAD(P)-binding domain"/>
    <property type="match status" value="1"/>
</dbReference>
<evidence type="ECO:0000256" key="3">
    <source>
        <dbReference type="ARBA" id="ARBA00022827"/>
    </source>
</evidence>
<dbReference type="SUPFAM" id="SSF51905">
    <property type="entry name" value="FAD/NAD(P)-binding domain"/>
    <property type="match status" value="1"/>
</dbReference>
<dbReference type="GO" id="GO:0071949">
    <property type="term" value="F:FAD binding"/>
    <property type="evidence" value="ECO:0007669"/>
    <property type="project" value="InterPro"/>
</dbReference>
<dbReference type="EMBL" id="JADOXO010000128">
    <property type="protein sequence ID" value="KAF9812598.1"/>
    <property type="molecule type" value="Genomic_DNA"/>
</dbReference>
<keyword evidence="3" id="KW-0274">FAD</keyword>
<comment type="caution">
    <text evidence="6">The sequence shown here is derived from an EMBL/GenBank/DDBJ whole genome shotgun (WGS) entry which is preliminary data.</text>
</comment>